<dbReference type="Gene3D" id="3.30.590.20">
    <property type="match status" value="1"/>
</dbReference>
<protein>
    <recommendedName>
        <fullName evidence="4">Glutamate--cysteine ligase</fullName>
    </recommendedName>
</protein>
<dbReference type="InterPro" id="IPR050141">
    <property type="entry name" value="GCL_type2/YbdK_subfam"/>
</dbReference>
<reference evidence="2 3" key="1">
    <citation type="journal article" date="2019" name="Int. J. Syst. Evol. Microbiol.">
        <title>The Global Catalogue of Microorganisms (GCM) 10K type strain sequencing project: providing services to taxonomists for standard genome sequencing and annotation.</title>
        <authorList>
            <consortium name="The Broad Institute Genomics Platform"/>
            <consortium name="The Broad Institute Genome Sequencing Center for Infectious Disease"/>
            <person name="Wu L."/>
            <person name="Ma J."/>
        </authorList>
    </citation>
    <scope>NUCLEOTIDE SEQUENCE [LARGE SCALE GENOMIC DNA]</scope>
    <source>
        <strain evidence="2 3">JCM 6921</strain>
    </source>
</reference>
<organism evidence="2 3">
    <name type="scientific">Streptomyces glaucosporus</name>
    <dbReference type="NCBI Taxonomy" id="284044"/>
    <lineage>
        <taxon>Bacteria</taxon>
        <taxon>Bacillati</taxon>
        <taxon>Actinomycetota</taxon>
        <taxon>Actinomycetes</taxon>
        <taxon>Kitasatosporales</taxon>
        <taxon>Streptomycetaceae</taxon>
        <taxon>Streptomyces</taxon>
    </lineage>
</organism>
<dbReference type="RefSeq" id="WP_344630338.1">
    <property type="nucleotide sequence ID" value="NZ_BAAATJ010000005.1"/>
</dbReference>
<keyword evidence="3" id="KW-1185">Reference proteome</keyword>
<evidence type="ECO:0000256" key="1">
    <source>
        <dbReference type="ARBA" id="ARBA00048819"/>
    </source>
</evidence>
<dbReference type="EMBL" id="BAAATJ010000005">
    <property type="protein sequence ID" value="GAA2393440.1"/>
    <property type="molecule type" value="Genomic_DNA"/>
</dbReference>
<evidence type="ECO:0008006" key="4">
    <source>
        <dbReference type="Google" id="ProtNLM"/>
    </source>
</evidence>
<comment type="caution">
    <text evidence="2">The sequence shown here is derived from an EMBL/GenBank/DDBJ whole genome shotgun (WGS) entry which is preliminary data.</text>
</comment>
<dbReference type="PANTHER" id="PTHR36510">
    <property type="entry name" value="GLUTAMATE--CYSTEINE LIGASE 2-RELATED"/>
    <property type="match status" value="1"/>
</dbReference>
<dbReference type="PIRSF" id="PIRSF012666">
    <property type="entry name" value="UCP012666"/>
    <property type="match status" value="1"/>
</dbReference>
<proteinExistence type="predicted"/>
<sequence>MGEKVVAGEFGLSDRQHYRDRLHRCLEGLRRLLDEQRFDRPRDLMGLEIELNLADAEGMPRMMNTEVLERIASRDFQTELGQFNLEVNILPHRLSGRVLDQLAEELRTGLAYADRKAGELGARIVMIGILPTLTGDDLVSANLTAVDRYTMLNDQVMASRGEEVVLDIEGVERLRYTSSSIAPEAACTSVQLHLQVTPDRFADVWNAAQVISAVQVAVGANSPFLFGRELWRESRPPLFLQATDTRPPELIAQGVRPRTWFGERWISSAYDLFEENVRYFPSLLPIRGDEDPLEVLDGGGVPSLHELVLHNGTIYRWNRPVYAVSDGVPHLRVENRVLPAGPTVTDVLANTALYYGLVRAMADEARPVWSRMPFSAAAENFDNACRHGMEAQLWWPRPGRGGSLAAVPVDRLVREELLPMAAAGLDAWGIEPGDRDRYLSVVDERCRRRVNGASWQATSYHRALDAGLDREKALAATVRRYCELVRTGEPVHGWPVGP</sequence>
<evidence type="ECO:0000313" key="2">
    <source>
        <dbReference type="EMBL" id="GAA2393440.1"/>
    </source>
</evidence>
<name>A0ABN3I3S5_9ACTN</name>
<dbReference type="PANTHER" id="PTHR36510:SF3">
    <property type="entry name" value="CONSERVED PROTEIN"/>
    <property type="match status" value="1"/>
</dbReference>
<accession>A0ABN3I3S5</accession>
<dbReference type="InterPro" id="IPR016602">
    <property type="entry name" value="UCP012666"/>
</dbReference>
<dbReference type="SUPFAM" id="SSF55931">
    <property type="entry name" value="Glutamine synthetase/guanido kinase"/>
    <property type="match status" value="1"/>
</dbReference>
<dbReference type="InterPro" id="IPR006336">
    <property type="entry name" value="GCS2"/>
</dbReference>
<comment type="catalytic activity">
    <reaction evidence="1">
        <text>L-cysteine + L-glutamate + ATP = gamma-L-glutamyl-L-cysteine + ADP + phosphate + H(+)</text>
        <dbReference type="Rhea" id="RHEA:13285"/>
        <dbReference type="ChEBI" id="CHEBI:15378"/>
        <dbReference type="ChEBI" id="CHEBI:29985"/>
        <dbReference type="ChEBI" id="CHEBI:30616"/>
        <dbReference type="ChEBI" id="CHEBI:35235"/>
        <dbReference type="ChEBI" id="CHEBI:43474"/>
        <dbReference type="ChEBI" id="CHEBI:58173"/>
        <dbReference type="ChEBI" id="CHEBI:456216"/>
        <dbReference type="EC" id="6.3.2.2"/>
    </reaction>
</comment>
<evidence type="ECO:0000313" key="3">
    <source>
        <dbReference type="Proteomes" id="UP001500058"/>
    </source>
</evidence>
<dbReference type="Pfam" id="PF04107">
    <property type="entry name" value="GCS2"/>
    <property type="match status" value="1"/>
</dbReference>
<dbReference type="Proteomes" id="UP001500058">
    <property type="component" value="Unassembled WGS sequence"/>
</dbReference>
<gene>
    <name evidence="2" type="ORF">GCM10010420_17930</name>
</gene>
<dbReference type="InterPro" id="IPR014746">
    <property type="entry name" value="Gln_synth/guanido_kin_cat_dom"/>
</dbReference>